<organism evidence="2">
    <name type="scientific">Anguilla anguilla</name>
    <name type="common">European freshwater eel</name>
    <name type="synonym">Muraena anguilla</name>
    <dbReference type="NCBI Taxonomy" id="7936"/>
    <lineage>
        <taxon>Eukaryota</taxon>
        <taxon>Metazoa</taxon>
        <taxon>Chordata</taxon>
        <taxon>Craniata</taxon>
        <taxon>Vertebrata</taxon>
        <taxon>Euteleostomi</taxon>
        <taxon>Actinopterygii</taxon>
        <taxon>Neopterygii</taxon>
        <taxon>Teleostei</taxon>
        <taxon>Anguilliformes</taxon>
        <taxon>Anguillidae</taxon>
        <taxon>Anguilla</taxon>
    </lineage>
</organism>
<reference evidence="2" key="2">
    <citation type="journal article" date="2015" name="Fish Shellfish Immunol.">
        <title>Early steps in the European eel (Anguilla anguilla)-Vibrio vulnificus interaction in the gills: Role of the RtxA13 toxin.</title>
        <authorList>
            <person name="Callol A."/>
            <person name="Pajuelo D."/>
            <person name="Ebbesson L."/>
            <person name="Teles M."/>
            <person name="MacKenzie S."/>
            <person name="Amaro C."/>
        </authorList>
    </citation>
    <scope>NUCLEOTIDE SEQUENCE</scope>
</reference>
<dbReference type="EMBL" id="GBXM01093311">
    <property type="protein sequence ID" value="JAH15266.1"/>
    <property type="molecule type" value="Transcribed_RNA"/>
</dbReference>
<name>A0A0E9QEJ1_ANGAN</name>
<dbReference type="EMBL" id="GBXM01101650">
    <property type="protein sequence ID" value="JAH06927.1"/>
    <property type="molecule type" value="Transcribed_RNA"/>
</dbReference>
<protein>
    <submittedName>
        <fullName evidence="2">Uncharacterized protein</fullName>
    </submittedName>
</protein>
<dbReference type="AlphaFoldDB" id="A0A0E9QEJ1"/>
<evidence type="ECO:0000256" key="1">
    <source>
        <dbReference type="SAM" id="MobiDB-lite"/>
    </source>
</evidence>
<proteinExistence type="predicted"/>
<feature type="compositionally biased region" description="Polar residues" evidence="1">
    <location>
        <begin position="9"/>
        <end position="30"/>
    </location>
</feature>
<feature type="region of interest" description="Disordered" evidence="1">
    <location>
        <begin position="1"/>
        <end position="30"/>
    </location>
</feature>
<accession>A0A0E9QEJ1</accession>
<reference evidence="2" key="1">
    <citation type="submission" date="2014-11" db="EMBL/GenBank/DDBJ databases">
        <authorList>
            <person name="Amaro Gonzalez C."/>
        </authorList>
    </citation>
    <scope>NUCLEOTIDE SEQUENCE</scope>
</reference>
<evidence type="ECO:0000313" key="2">
    <source>
        <dbReference type="EMBL" id="JAH15266.1"/>
    </source>
</evidence>
<sequence length="30" mass="3117">MDKVEQEARSLQSPTGPTGLSSNTKCPTPG</sequence>